<protein>
    <submittedName>
        <fullName evidence="1">RCG62517</fullName>
    </submittedName>
</protein>
<reference evidence="1 2" key="1">
    <citation type="submission" date="2005-09" db="EMBL/GenBank/DDBJ databases">
        <authorList>
            <person name="Mural R.J."/>
            <person name="Li P.W."/>
            <person name="Adams M.D."/>
            <person name="Amanatides P.G."/>
            <person name="Baden-Tillson H."/>
            <person name="Barnstead M."/>
            <person name="Chin S.H."/>
            <person name="Dew I."/>
            <person name="Evans C.A."/>
            <person name="Ferriera S."/>
            <person name="Flanigan M."/>
            <person name="Fosler C."/>
            <person name="Glodek A."/>
            <person name="Gu Z."/>
            <person name="Holt R.A."/>
            <person name="Jennings D."/>
            <person name="Kraft C.L."/>
            <person name="Lu F."/>
            <person name="Nguyen T."/>
            <person name="Nusskern D.R."/>
            <person name="Pfannkoch C.M."/>
            <person name="Sitter C."/>
            <person name="Sutton G.G."/>
            <person name="Venter J.C."/>
            <person name="Wang Z."/>
            <person name="Woodage T."/>
            <person name="Zheng X.H."/>
            <person name="Zhong F."/>
        </authorList>
    </citation>
    <scope>NUCLEOTIDE SEQUENCE [LARGE SCALE GENOMIC DNA]</scope>
    <source>
        <strain>BN</strain>
        <strain evidence="2">Sprague-Dawley</strain>
    </source>
</reference>
<evidence type="ECO:0000313" key="2">
    <source>
        <dbReference type="Proteomes" id="UP000234681"/>
    </source>
</evidence>
<accession>A6J5J9</accession>
<dbReference type="EMBL" id="CH473976">
    <property type="protein sequence ID" value="EDM00940.1"/>
    <property type="molecule type" value="Genomic_DNA"/>
</dbReference>
<organism evidence="1 2">
    <name type="scientific">Rattus norvegicus</name>
    <name type="common">Rat</name>
    <dbReference type="NCBI Taxonomy" id="10116"/>
    <lineage>
        <taxon>Eukaryota</taxon>
        <taxon>Metazoa</taxon>
        <taxon>Chordata</taxon>
        <taxon>Craniata</taxon>
        <taxon>Vertebrata</taxon>
        <taxon>Euteleostomi</taxon>
        <taxon>Mammalia</taxon>
        <taxon>Eutheria</taxon>
        <taxon>Euarchontoglires</taxon>
        <taxon>Glires</taxon>
        <taxon>Rodentia</taxon>
        <taxon>Myomorpha</taxon>
        <taxon>Muroidea</taxon>
        <taxon>Muridae</taxon>
        <taxon>Murinae</taxon>
        <taxon>Rattus</taxon>
    </lineage>
</organism>
<dbReference type="Proteomes" id="UP000234681">
    <property type="component" value="Chromosome 2"/>
</dbReference>
<dbReference type="AlphaFoldDB" id="A6J5J9"/>
<proteinExistence type="predicted"/>
<evidence type="ECO:0000313" key="1">
    <source>
        <dbReference type="EMBL" id="EDM00940.1"/>
    </source>
</evidence>
<sequence>MEGGHKLCILYEKHVATEVARWHRRRMEGLYGLNQWWEGQARFPMKQDVLTHGRVHLLLSKGHS</sequence>
<name>A6J5J9_RAT</name>
<gene>
    <name evidence="1" type="ORF">rCG_62517</name>
</gene>